<dbReference type="PANTHER" id="PTHR10434">
    <property type="entry name" value="1-ACYL-SN-GLYCEROL-3-PHOSPHATE ACYLTRANSFERASE"/>
    <property type="match status" value="1"/>
</dbReference>
<keyword evidence="1 5" id="KW-0808">Transferase</keyword>
<evidence type="ECO:0000256" key="1">
    <source>
        <dbReference type="ARBA" id="ARBA00022679"/>
    </source>
</evidence>
<name>A0A2P2CED6_9ZZZZ</name>
<sequence>MIHEQLPRTRHLPPISTTPLRLLRPIIRAGFQRRWNVRLTGVEHVPPGAHVVASNHLGLMDGPLLAAYHPAPLHALTKQEMFNGIPGAVLRATGQISLDRWSADPGAIKASLRVLRDGGVVGVYPEGGRGNGEFDQIRAGAAYLALVTGAPVLPLAIFGTRTPGGHTNSRPPRGAAIDFVYGAPITIDPVPFPRTQEQIRHATAFLHEALRAHLDAARALTGRELPGPLPTESPSPTDSIKEHIDD</sequence>
<gene>
    <name evidence="5" type="ORF">NOCA2750004</name>
</gene>
<protein>
    <submittedName>
        <fullName evidence="5">Phospholipid/glycerol acyltransferase</fullName>
    </submittedName>
</protein>
<reference evidence="5" key="1">
    <citation type="submission" date="2015-08" db="EMBL/GenBank/DDBJ databases">
        <authorList>
            <person name="Babu N.S."/>
            <person name="Beckwith C.J."/>
            <person name="Beseler K.G."/>
            <person name="Brison A."/>
            <person name="Carone J.V."/>
            <person name="Caskin T.P."/>
            <person name="Diamond M."/>
            <person name="Durham M.E."/>
            <person name="Foxe J.M."/>
            <person name="Go M."/>
            <person name="Henderson B.A."/>
            <person name="Jones I.B."/>
            <person name="McGettigan J.A."/>
            <person name="Micheletti S.J."/>
            <person name="Nasrallah M.E."/>
            <person name="Ortiz D."/>
            <person name="Piller C.R."/>
            <person name="Privatt S.R."/>
            <person name="Schneider S.L."/>
            <person name="Sharp S."/>
            <person name="Smith T.C."/>
            <person name="Stanton J.D."/>
            <person name="Ullery H.E."/>
            <person name="Wilson R.J."/>
            <person name="Serrano M.G."/>
            <person name="Buck G."/>
            <person name="Lee V."/>
            <person name="Wang Y."/>
            <person name="Carvalho R."/>
            <person name="Voegtly L."/>
            <person name="Shi R."/>
            <person name="Duckworth R."/>
            <person name="Johnson A."/>
            <person name="Loviza R."/>
            <person name="Walstead R."/>
            <person name="Shah Z."/>
            <person name="Kiflezghi M."/>
            <person name="Wade K."/>
            <person name="Ball S.L."/>
            <person name="Bradley K.W."/>
            <person name="Asai D.J."/>
            <person name="Bowman C.A."/>
            <person name="Russell D.A."/>
            <person name="Pope W.H."/>
            <person name="Jacobs-Sera D."/>
            <person name="Hendrix R.W."/>
            <person name="Hatfull G.F."/>
        </authorList>
    </citation>
    <scope>NUCLEOTIDE SEQUENCE</scope>
</reference>
<dbReference type="SMART" id="SM00563">
    <property type="entry name" value="PlsC"/>
    <property type="match status" value="1"/>
</dbReference>
<feature type="domain" description="Phospholipid/glycerol acyltransferase" evidence="4">
    <location>
        <begin position="50"/>
        <end position="160"/>
    </location>
</feature>
<dbReference type="GO" id="GO:0006654">
    <property type="term" value="P:phosphatidic acid biosynthetic process"/>
    <property type="evidence" value="ECO:0007669"/>
    <property type="project" value="TreeGrafter"/>
</dbReference>
<dbReference type="PANTHER" id="PTHR10434:SF11">
    <property type="entry name" value="1-ACYL-SN-GLYCEROL-3-PHOSPHATE ACYLTRANSFERASE"/>
    <property type="match status" value="1"/>
</dbReference>
<dbReference type="Pfam" id="PF01553">
    <property type="entry name" value="Acyltransferase"/>
    <property type="match status" value="1"/>
</dbReference>
<proteinExistence type="predicted"/>
<accession>A0A2P2CED6</accession>
<evidence type="ECO:0000256" key="2">
    <source>
        <dbReference type="ARBA" id="ARBA00023315"/>
    </source>
</evidence>
<feature type="region of interest" description="Disordered" evidence="3">
    <location>
        <begin position="223"/>
        <end position="246"/>
    </location>
</feature>
<dbReference type="AlphaFoldDB" id="A0A2P2CED6"/>
<dbReference type="GO" id="GO:0005886">
    <property type="term" value="C:plasma membrane"/>
    <property type="evidence" value="ECO:0007669"/>
    <property type="project" value="TreeGrafter"/>
</dbReference>
<dbReference type="GO" id="GO:0003841">
    <property type="term" value="F:1-acylglycerol-3-phosphate O-acyltransferase activity"/>
    <property type="evidence" value="ECO:0007669"/>
    <property type="project" value="TreeGrafter"/>
</dbReference>
<keyword evidence="2 5" id="KW-0012">Acyltransferase</keyword>
<dbReference type="SUPFAM" id="SSF69593">
    <property type="entry name" value="Glycerol-3-phosphate (1)-acyltransferase"/>
    <property type="match status" value="1"/>
</dbReference>
<dbReference type="EMBL" id="CZKA01000073">
    <property type="protein sequence ID" value="CUR60390.1"/>
    <property type="molecule type" value="Genomic_DNA"/>
</dbReference>
<evidence type="ECO:0000259" key="4">
    <source>
        <dbReference type="SMART" id="SM00563"/>
    </source>
</evidence>
<dbReference type="InterPro" id="IPR002123">
    <property type="entry name" value="Plipid/glycerol_acylTrfase"/>
</dbReference>
<evidence type="ECO:0000313" key="5">
    <source>
        <dbReference type="EMBL" id="CUR60390.1"/>
    </source>
</evidence>
<dbReference type="CDD" id="cd07989">
    <property type="entry name" value="LPLAT_AGPAT-like"/>
    <property type="match status" value="1"/>
</dbReference>
<organism evidence="5">
    <name type="scientific">metagenome</name>
    <dbReference type="NCBI Taxonomy" id="256318"/>
    <lineage>
        <taxon>unclassified sequences</taxon>
        <taxon>metagenomes</taxon>
    </lineage>
</organism>
<evidence type="ECO:0000256" key="3">
    <source>
        <dbReference type="SAM" id="MobiDB-lite"/>
    </source>
</evidence>